<dbReference type="InterPro" id="IPR013685">
    <property type="entry name" value="POTRA_FtsQ_type"/>
</dbReference>
<proteinExistence type="predicted"/>
<keyword evidence="7" id="KW-0131">Cell cycle</keyword>
<organism evidence="11 12">
    <name type="scientific">Arthrobacter alpinus</name>
    <dbReference type="NCBI Taxonomy" id="656366"/>
    <lineage>
        <taxon>Bacteria</taxon>
        <taxon>Bacillati</taxon>
        <taxon>Actinomycetota</taxon>
        <taxon>Actinomycetes</taxon>
        <taxon>Micrococcales</taxon>
        <taxon>Micrococcaceae</taxon>
        <taxon>Arthrobacter</taxon>
    </lineage>
</organism>
<evidence type="ECO:0000313" key="12">
    <source>
        <dbReference type="Proteomes" id="UP000059574"/>
    </source>
</evidence>
<keyword evidence="6 9" id="KW-0472">Membrane</keyword>
<dbReference type="GO" id="GO:0051301">
    <property type="term" value="P:cell division"/>
    <property type="evidence" value="ECO:0007669"/>
    <property type="project" value="UniProtKB-KW"/>
</dbReference>
<reference evidence="12" key="1">
    <citation type="submission" date="2015-11" db="EMBL/GenBank/DDBJ databases">
        <authorList>
            <person name="Kumar R."/>
            <person name="Singh D."/>
            <person name="Swarnkar M.K."/>
            <person name="Singh A.K."/>
            <person name="Kumar S."/>
        </authorList>
    </citation>
    <scope>NUCLEOTIDE SEQUENCE [LARGE SCALE GENOMIC DNA]</scope>
    <source>
        <strain evidence="12">ERGS4:06</strain>
    </source>
</reference>
<feature type="transmembrane region" description="Helical" evidence="9">
    <location>
        <begin position="72"/>
        <end position="92"/>
    </location>
</feature>
<dbReference type="Pfam" id="PF08478">
    <property type="entry name" value="POTRA_1"/>
    <property type="match status" value="1"/>
</dbReference>
<dbReference type="PROSITE" id="PS51779">
    <property type="entry name" value="POTRA"/>
    <property type="match status" value="1"/>
</dbReference>
<keyword evidence="5 9" id="KW-1133">Transmembrane helix</keyword>
<evidence type="ECO:0000256" key="1">
    <source>
        <dbReference type="ARBA" id="ARBA00004370"/>
    </source>
</evidence>
<dbReference type="PANTHER" id="PTHR37820">
    <property type="entry name" value="CELL DIVISION PROTEIN DIVIB"/>
    <property type="match status" value="1"/>
</dbReference>
<keyword evidence="2" id="KW-1003">Cell membrane</keyword>
<evidence type="ECO:0000313" key="11">
    <source>
        <dbReference type="EMBL" id="ALO68568.1"/>
    </source>
</evidence>
<evidence type="ECO:0000256" key="6">
    <source>
        <dbReference type="ARBA" id="ARBA00023136"/>
    </source>
</evidence>
<dbReference type="InterPro" id="IPR050487">
    <property type="entry name" value="FtsQ_DivIB"/>
</dbReference>
<protein>
    <recommendedName>
        <fullName evidence="10">POTRA domain-containing protein</fullName>
    </recommendedName>
</protein>
<dbReference type="EMBL" id="CP013200">
    <property type="protein sequence ID" value="ALO68568.1"/>
    <property type="molecule type" value="Genomic_DNA"/>
</dbReference>
<dbReference type="InterPro" id="IPR034746">
    <property type="entry name" value="POTRA"/>
</dbReference>
<reference evidence="11 12" key="2">
    <citation type="journal article" date="2016" name="J. Biotechnol.">
        <title>Complete genome sequence of Arthrobacter alpinus ERGS4:06, a yellow pigmented bacterium tolerant to cold and radiations isolated from Sikkim Himalaya.</title>
        <authorList>
            <person name="Kumar R."/>
            <person name="Singh D."/>
            <person name="Swarnkar M.K."/>
            <person name="Singh A.K."/>
            <person name="Kumar S."/>
        </authorList>
    </citation>
    <scope>NUCLEOTIDE SEQUENCE [LARGE SCALE GENOMIC DNA]</scope>
    <source>
        <strain evidence="11 12">ERGS4:06</strain>
    </source>
</reference>
<dbReference type="Gene3D" id="3.40.50.10960">
    <property type="match status" value="1"/>
</dbReference>
<dbReference type="PANTHER" id="PTHR37820:SF1">
    <property type="entry name" value="CELL DIVISION PROTEIN FTSQ"/>
    <property type="match status" value="1"/>
</dbReference>
<dbReference type="Proteomes" id="UP000059574">
    <property type="component" value="Chromosome"/>
</dbReference>
<evidence type="ECO:0000256" key="4">
    <source>
        <dbReference type="ARBA" id="ARBA00022692"/>
    </source>
</evidence>
<dbReference type="InterPro" id="IPR005548">
    <property type="entry name" value="Cell_div_FtsQ/DivIB_C"/>
</dbReference>
<feature type="domain" description="POTRA" evidence="10">
    <location>
        <begin position="96"/>
        <end position="164"/>
    </location>
</feature>
<name>A0A0S2M4N8_9MICC</name>
<evidence type="ECO:0000256" key="3">
    <source>
        <dbReference type="ARBA" id="ARBA00022618"/>
    </source>
</evidence>
<evidence type="ECO:0000259" key="10">
    <source>
        <dbReference type="PROSITE" id="PS51779"/>
    </source>
</evidence>
<feature type="region of interest" description="Disordered" evidence="8">
    <location>
        <begin position="1"/>
        <end position="47"/>
    </location>
</feature>
<dbReference type="AlphaFoldDB" id="A0A0S2M4N8"/>
<evidence type="ECO:0000256" key="2">
    <source>
        <dbReference type="ARBA" id="ARBA00022475"/>
    </source>
</evidence>
<keyword evidence="3" id="KW-0132">Cell division</keyword>
<evidence type="ECO:0000256" key="7">
    <source>
        <dbReference type="ARBA" id="ARBA00023306"/>
    </source>
</evidence>
<dbReference type="Pfam" id="PF03799">
    <property type="entry name" value="FtsQ_DivIB_C"/>
    <property type="match status" value="1"/>
</dbReference>
<feature type="compositionally biased region" description="Low complexity" evidence="8">
    <location>
        <begin position="32"/>
        <end position="47"/>
    </location>
</feature>
<keyword evidence="4 9" id="KW-0812">Transmembrane</keyword>
<comment type="subcellular location">
    <subcellularLocation>
        <location evidence="1">Membrane</location>
    </subcellularLocation>
</comment>
<evidence type="ECO:0000256" key="8">
    <source>
        <dbReference type="SAM" id="MobiDB-lite"/>
    </source>
</evidence>
<dbReference type="GO" id="GO:0005886">
    <property type="term" value="C:plasma membrane"/>
    <property type="evidence" value="ECO:0007669"/>
    <property type="project" value="TreeGrafter"/>
</dbReference>
<gene>
    <name evidence="11" type="ORF">AS189_14140</name>
</gene>
<evidence type="ECO:0000256" key="9">
    <source>
        <dbReference type="SAM" id="Phobius"/>
    </source>
</evidence>
<evidence type="ECO:0000256" key="5">
    <source>
        <dbReference type="ARBA" id="ARBA00022989"/>
    </source>
</evidence>
<accession>A0A0S2M4N8</accession>
<sequence>MPGKVVPRTSVPGKKTSAENSSAKATSERSPRGSAGRGSSAAGEAAVEGDGSAEAKVLAFPLPSYKRRRRTVLISVGAIVAVLVLVMGIALYSPALSVRTIEFEGNKLVSEDTLQAALAPVLSRPLPQVTGGDVSSLLKPVVQVKSSRIEARPPSTLVVHVVERVPVALLKNGSAYLLVDQDGVELGTTKDPAKAGLPLIDGGKAAIGKDTFQAMTGVLATLPKSILSQLANASAKSRDTVELKLIDGRSVIWGNASDMELKAQVLEALLNAPLPTVPAGKPAPVPAKVFDVSAPRHPVTR</sequence>